<protein>
    <submittedName>
        <fullName evidence="10">MucBP domain-containing protein</fullName>
    </submittedName>
</protein>
<feature type="compositionally biased region" description="Basic and acidic residues" evidence="7">
    <location>
        <begin position="58"/>
        <end position="68"/>
    </location>
</feature>
<reference evidence="10 11" key="1">
    <citation type="submission" date="2020-03" db="EMBL/GenBank/DDBJ databases">
        <title>Soil Listeria distribution.</title>
        <authorList>
            <person name="Liao J."/>
            <person name="Wiedmann M."/>
        </authorList>
    </citation>
    <scope>NUCLEOTIDE SEQUENCE [LARGE SCALE GENOMIC DNA]</scope>
    <source>
        <strain evidence="10 11">FSL L7-1829</strain>
    </source>
</reference>
<keyword evidence="6" id="KW-0572">Peptidoglycan-anchor</keyword>
<evidence type="ECO:0000256" key="3">
    <source>
        <dbReference type="ARBA" id="ARBA00022525"/>
    </source>
</evidence>
<evidence type="ECO:0000256" key="4">
    <source>
        <dbReference type="ARBA" id="ARBA00022729"/>
    </source>
</evidence>
<keyword evidence="2" id="KW-0134">Cell wall</keyword>
<name>A0A7X0T7A9_LISWE</name>
<feature type="compositionally biased region" description="Basic and acidic residues" evidence="7">
    <location>
        <begin position="33"/>
        <end position="44"/>
    </location>
</feature>
<keyword evidence="8" id="KW-0472">Membrane</keyword>
<comment type="subcellular location">
    <subcellularLocation>
        <location evidence="1">Secreted</location>
        <location evidence="1">Cell wall</location>
        <topology evidence="1">Peptidoglycan-anchor</topology>
    </subcellularLocation>
</comment>
<evidence type="ECO:0000256" key="8">
    <source>
        <dbReference type="SAM" id="Phobius"/>
    </source>
</evidence>
<evidence type="ECO:0000313" key="11">
    <source>
        <dbReference type="Proteomes" id="UP000522007"/>
    </source>
</evidence>
<evidence type="ECO:0000256" key="6">
    <source>
        <dbReference type="ARBA" id="ARBA00023088"/>
    </source>
</evidence>
<evidence type="ECO:0000256" key="1">
    <source>
        <dbReference type="ARBA" id="ARBA00004168"/>
    </source>
</evidence>
<evidence type="ECO:0000256" key="5">
    <source>
        <dbReference type="ARBA" id="ARBA00022737"/>
    </source>
</evidence>
<keyword evidence="3" id="KW-0964">Secreted</keyword>
<comment type="caution">
    <text evidence="10">The sequence shown here is derived from an EMBL/GenBank/DDBJ whole genome shotgun (WGS) entry which is preliminary data.</text>
</comment>
<dbReference type="InterPro" id="IPR019931">
    <property type="entry name" value="LPXTG_anchor"/>
</dbReference>
<dbReference type="EMBL" id="JAAROP010000020">
    <property type="protein sequence ID" value="MBC1323929.1"/>
    <property type="molecule type" value="Genomic_DNA"/>
</dbReference>
<keyword evidence="4" id="KW-0732">Signal</keyword>
<feature type="region of interest" description="Disordered" evidence="7">
    <location>
        <begin position="33"/>
        <end position="72"/>
    </location>
</feature>
<evidence type="ECO:0000259" key="9">
    <source>
        <dbReference type="PROSITE" id="PS50847"/>
    </source>
</evidence>
<gene>
    <name evidence="10" type="ORF">HB853_13425</name>
</gene>
<dbReference type="AlphaFoldDB" id="A0A7X0T7A9"/>
<dbReference type="Gene3D" id="3.10.20.320">
    <property type="entry name" value="Putative peptidoglycan bound protein (lpxtg motif)"/>
    <property type="match status" value="2"/>
</dbReference>
<dbReference type="PROSITE" id="PS50847">
    <property type="entry name" value="GRAM_POS_ANCHORING"/>
    <property type="match status" value="1"/>
</dbReference>
<keyword evidence="8" id="KW-1133">Transmembrane helix</keyword>
<evidence type="ECO:0000313" key="10">
    <source>
        <dbReference type="EMBL" id="MBC1323929.1"/>
    </source>
</evidence>
<keyword evidence="8" id="KW-0812">Transmembrane</keyword>
<dbReference type="Proteomes" id="UP000522007">
    <property type="component" value="Unassembled WGS sequence"/>
</dbReference>
<feature type="transmembrane region" description="Helical" evidence="8">
    <location>
        <begin position="1129"/>
        <end position="1147"/>
    </location>
</feature>
<keyword evidence="5" id="KW-0677">Repeat</keyword>
<proteinExistence type="predicted"/>
<dbReference type="Pfam" id="PF06458">
    <property type="entry name" value="MucBP"/>
    <property type="match status" value="2"/>
</dbReference>
<evidence type="ECO:0000256" key="2">
    <source>
        <dbReference type="ARBA" id="ARBA00022512"/>
    </source>
</evidence>
<organism evidence="10 11">
    <name type="scientific">Listeria welshimeri</name>
    <dbReference type="NCBI Taxonomy" id="1643"/>
    <lineage>
        <taxon>Bacteria</taxon>
        <taxon>Bacillati</taxon>
        <taxon>Bacillota</taxon>
        <taxon>Bacilli</taxon>
        <taxon>Bacillales</taxon>
        <taxon>Listeriaceae</taxon>
        <taxon>Listeria</taxon>
    </lineage>
</organism>
<feature type="domain" description="Gram-positive cocci surface proteins LPxTG" evidence="9">
    <location>
        <begin position="1120"/>
        <end position="1150"/>
    </location>
</feature>
<dbReference type="InterPro" id="IPR009459">
    <property type="entry name" value="MucBP_dom"/>
</dbReference>
<evidence type="ECO:0000256" key="7">
    <source>
        <dbReference type="SAM" id="MobiDB-lite"/>
    </source>
</evidence>
<sequence length="1150" mass="127797">MVLKKLVIILICTLLIVSLLPFSVWAEGKKGEESSKEEVTTIEKDAEEVTSNETTSEPLKETSEDKTKNARSFPIGNYSGDFSINAQKDVIESGQTVNYNVYLKITGPNTSYKNAKLVINLPKNGEFNQSLNDLKIAGVTPSYNKASRQLVYTYPTLNSGVVDKVILKISTKNGYTPNGTKLEVTGEFSADNLSEKVTEQAETSVNATATTALSNDFTSVENSVNHNPSQGDVGIWSFNLNIPKKSTGSLFIKEGKKIIIEYTLADNLDYLGVAGDTPEPTKIEGQKLTWELAAPTYLEQEKATSLLNKTFQIRTFFQTTIPNFTTVENKAIATTNFITLSDSIVDKANASVSVSANDPSTIPPTIGSVYAPAHRGPVDANWGVATTTGNPDIKVYDTAKLGFSLMLNSAMNDSPWYDFLYYDAYYNIDDNLDLEYFRSGDFYFKPNNSYPGWAELKKSPKYNLLVKYDGDTEWTTLKENVELSKMYTRKELGIPDDKHVSKVWLHFTYAPAGMYGAHLSFYTTVKDGYVGEVRNSAQINMYGADSQDYVHYFNDTNPWPEAWKNYAGDRTAQIIPQPTGKNKFVQGAVTFDDTDGNLINTGDNSITVNLESNKASISRLTGPFESSVLLPSGVKMAKTDQNGFKVSVLKDNYQNSGRQLLKVVWDKKTLLPAEKLSAKINVIVSKEAPSNVTVEMFGFLKDKDFNVPEVTGTESISDTRIEIDTNDINQNGDSEEARITAGNHYILNTNNYLKISKTVKGNRDKQYSSMANATLDSMVSYQLALENESDKKVSNMVLVDVLPSGDDFGITDNSKRGSTFDLALTKELNVPNEWKNKVDVTYSTTKNPKLSGVLDKHTIYPQGAAPLVDNVDAVEADWLNASEVTDWSKIHAFKIELKESAEWIKGQSMKIQFDLKTPKKNQVDQALLNQKTKKEKRAAWNSFAITVNNSQAIEPAQVGVALNDSVGPVTVRHMDQNNKQIAPSEILTGNYGETFTAKQKEIKDYTLVKTPANVKGTFNEQAQTVTFIYQKVNDGQVIVDYVDKKGEKLTDSVVLTGKLNTNYTTTAKKITGYKLYRKPKNAVGKFSDSVQTVTYVYDKERIFSIHSSEGTHEIKNTKKLPQTGDSERGFRWFTLGMIFLSGAFIIMRKK</sequence>
<accession>A0A7X0T7A9</accession>